<name>A0A9P1GBM1_9DINO</name>
<evidence type="ECO:0000313" key="5">
    <source>
        <dbReference type="EMBL" id="CAL1158231.1"/>
    </source>
</evidence>
<evidence type="ECO:0000256" key="2">
    <source>
        <dbReference type="SAM" id="MobiDB-lite"/>
    </source>
</evidence>
<accession>A0A9P1GBM1</accession>
<gene>
    <name evidence="4" type="ORF">C1SCF055_LOCUS30625</name>
</gene>
<evidence type="ECO:0000313" key="4">
    <source>
        <dbReference type="EMBL" id="CAI4004856.1"/>
    </source>
</evidence>
<dbReference type="AlphaFoldDB" id="A0A9P1GBM1"/>
<evidence type="ECO:0000256" key="3">
    <source>
        <dbReference type="SAM" id="SignalP"/>
    </source>
</evidence>
<evidence type="ECO:0000256" key="1">
    <source>
        <dbReference type="SAM" id="Coils"/>
    </source>
</evidence>
<sequence length="314" mass="34581">MLVPKAMRWAVWVFLVLAEGVLLPEKEPLTFAVAKEREQREHQVVDADRQIEALEDQRAAATVEDLRVATRTVETQAQAAAEEALGQQRHVEEMELQQKALLAKAKDYSTQQEAQVKYAEESNKELEKELEKATEFSKTADANAKDLAKAAVQQMFLAKNKELQSWRDEVLTDHWAQGRREAREAAEPYQRAMGIALEKANSFSSSAQTLSTVAKGLAKEADKATLTAAEKRMAGDASGALRLSEAAAAMRAHGQKLRRYAKDLQQESEHLNEAAPSYLSSGQQAAARAEWTKNPQALPPMALDPSVAYVPAAG</sequence>
<reference evidence="4" key="1">
    <citation type="submission" date="2022-10" db="EMBL/GenBank/DDBJ databases">
        <authorList>
            <person name="Chen Y."/>
            <person name="Dougan E. K."/>
            <person name="Chan C."/>
            <person name="Rhodes N."/>
            <person name="Thang M."/>
        </authorList>
    </citation>
    <scope>NUCLEOTIDE SEQUENCE</scope>
</reference>
<feature type="coiled-coil region" evidence="1">
    <location>
        <begin position="91"/>
        <end position="143"/>
    </location>
</feature>
<feature type="signal peptide" evidence="3">
    <location>
        <begin position="1"/>
        <end position="18"/>
    </location>
</feature>
<keyword evidence="1" id="KW-0175">Coiled coil</keyword>
<feature type="coiled-coil region" evidence="1">
    <location>
        <begin position="37"/>
        <end position="64"/>
    </location>
</feature>
<dbReference type="EMBL" id="CAMXCT010003513">
    <property type="protein sequence ID" value="CAI4004856.1"/>
    <property type="molecule type" value="Genomic_DNA"/>
</dbReference>
<feature type="chain" id="PRO_5043272626" evidence="3">
    <location>
        <begin position="19"/>
        <end position="314"/>
    </location>
</feature>
<dbReference type="EMBL" id="CAMXCT020003513">
    <property type="protein sequence ID" value="CAL1158231.1"/>
    <property type="molecule type" value="Genomic_DNA"/>
</dbReference>
<dbReference type="EMBL" id="CAMXCT030003513">
    <property type="protein sequence ID" value="CAL4792168.1"/>
    <property type="molecule type" value="Genomic_DNA"/>
</dbReference>
<keyword evidence="6" id="KW-1185">Reference proteome</keyword>
<evidence type="ECO:0000313" key="6">
    <source>
        <dbReference type="Proteomes" id="UP001152797"/>
    </source>
</evidence>
<feature type="region of interest" description="Disordered" evidence="2">
    <location>
        <begin position="285"/>
        <end position="305"/>
    </location>
</feature>
<dbReference type="Proteomes" id="UP001152797">
    <property type="component" value="Unassembled WGS sequence"/>
</dbReference>
<proteinExistence type="predicted"/>
<keyword evidence="3" id="KW-0732">Signal</keyword>
<comment type="caution">
    <text evidence="4">The sequence shown here is derived from an EMBL/GenBank/DDBJ whole genome shotgun (WGS) entry which is preliminary data.</text>
</comment>
<protein>
    <submittedName>
        <fullName evidence="4">Uncharacterized protein</fullName>
    </submittedName>
</protein>
<organism evidence="4">
    <name type="scientific">Cladocopium goreaui</name>
    <dbReference type="NCBI Taxonomy" id="2562237"/>
    <lineage>
        <taxon>Eukaryota</taxon>
        <taxon>Sar</taxon>
        <taxon>Alveolata</taxon>
        <taxon>Dinophyceae</taxon>
        <taxon>Suessiales</taxon>
        <taxon>Symbiodiniaceae</taxon>
        <taxon>Cladocopium</taxon>
    </lineage>
</organism>
<reference evidence="5" key="2">
    <citation type="submission" date="2024-04" db="EMBL/GenBank/DDBJ databases">
        <authorList>
            <person name="Chen Y."/>
            <person name="Shah S."/>
            <person name="Dougan E. K."/>
            <person name="Thang M."/>
            <person name="Chan C."/>
        </authorList>
    </citation>
    <scope>NUCLEOTIDE SEQUENCE [LARGE SCALE GENOMIC DNA]</scope>
</reference>